<evidence type="ECO:0000256" key="1">
    <source>
        <dbReference type="SAM" id="MobiDB-lite"/>
    </source>
</evidence>
<organism evidence="2 3">
    <name type="scientific">Folsomia candida</name>
    <name type="common">Springtail</name>
    <dbReference type="NCBI Taxonomy" id="158441"/>
    <lineage>
        <taxon>Eukaryota</taxon>
        <taxon>Metazoa</taxon>
        <taxon>Ecdysozoa</taxon>
        <taxon>Arthropoda</taxon>
        <taxon>Hexapoda</taxon>
        <taxon>Collembola</taxon>
        <taxon>Entomobryomorpha</taxon>
        <taxon>Isotomoidea</taxon>
        <taxon>Isotomidae</taxon>
        <taxon>Proisotominae</taxon>
        <taxon>Folsomia</taxon>
    </lineage>
</organism>
<dbReference type="EMBL" id="LNIX01000012">
    <property type="protein sequence ID" value="OXA47883.1"/>
    <property type="molecule type" value="Genomic_DNA"/>
</dbReference>
<keyword evidence="3" id="KW-1185">Reference proteome</keyword>
<comment type="caution">
    <text evidence="2">The sequence shown here is derived from an EMBL/GenBank/DDBJ whole genome shotgun (WGS) entry which is preliminary data.</text>
</comment>
<evidence type="ECO:0000313" key="3">
    <source>
        <dbReference type="Proteomes" id="UP000198287"/>
    </source>
</evidence>
<dbReference type="Proteomes" id="UP000198287">
    <property type="component" value="Unassembled WGS sequence"/>
</dbReference>
<dbReference type="SUPFAM" id="SSF52047">
    <property type="entry name" value="RNI-like"/>
    <property type="match status" value="1"/>
</dbReference>
<accession>A0A226DRP6</accession>
<protein>
    <submittedName>
        <fullName evidence="2">Uncharacterized protein</fullName>
    </submittedName>
</protein>
<name>A0A226DRP6_FOLCA</name>
<proteinExistence type="predicted"/>
<dbReference type="OrthoDB" id="2870744at2759"/>
<evidence type="ECO:0000313" key="2">
    <source>
        <dbReference type="EMBL" id="OXA47883.1"/>
    </source>
</evidence>
<gene>
    <name evidence="2" type="ORF">Fcan01_16937</name>
</gene>
<feature type="compositionally biased region" description="Low complexity" evidence="1">
    <location>
        <begin position="659"/>
        <end position="670"/>
    </location>
</feature>
<feature type="region of interest" description="Disordered" evidence="1">
    <location>
        <begin position="620"/>
        <end position="684"/>
    </location>
</feature>
<feature type="compositionally biased region" description="Polar residues" evidence="1">
    <location>
        <begin position="630"/>
        <end position="645"/>
    </location>
</feature>
<reference evidence="2 3" key="1">
    <citation type="submission" date="2015-12" db="EMBL/GenBank/DDBJ databases">
        <title>The genome of Folsomia candida.</title>
        <authorList>
            <person name="Faddeeva A."/>
            <person name="Derks M.F."/>
            <person name="Anvar Y."/>
            <person name="Smit S."/>
            <person name="Van Straalen N."/>
            <person name="Roelofs D."/>
        </authorList>
    </citation>
    <scope>NUCLEOTIDE SEQUENCE [LARGE SCALE GENOMIC DNA]</scope>
    <source>
        <strain evidence="2 3">VU population</strain>
        <tissue evidence="2">Whole body</tissue>
    </source>
</reference>
<dbReference type="AlphaFoldDB" id="A0A226DRP6"/>
<sequence>MLTDLGNFKVIGGMATDLGHFKVTGGMLTDLGNFKVIGGMLTDLGHFKVTGGMATDLGHFKVTGGMLTDLGHFKVTGGMATDLGHFKVTGGMATDLGHFKVIGGMATDLDLTEILKKSSTPLKTCRLVSHFWNEMVLSLPNTRLALNLTHEKEYYLFCDPIPVFVLCFNMDDRVAKRISATCRETTSEYPIRSINSFSAKLMHVCDKFPDLIGILEVTIDYEACLSSIYEILLNLCSNLKQLIISGEFRKSMTYKEEVVLAELPPKGKLTSFTLTCNMVTPFLTSLVQEVVNASPNLSKLTLPWGFYPDLSNSKSLSSLTIAPNYVRPRKMARAHDKLSQLLNMLAQVSHQLVTLSFGCGGINIQDKYKLVEKSAFRVPRRMSKLKYFRNDMMDIFECGDFLENITSVETLVMGKPFTCSSRLDEVLQDIFDANKTLASVRNLSLRDIQDARLLDGLKTTFPNLERLELDTYYQRDWHGDLTGMKLGVVLNACKGWESLKHLKLALPKSPSKMMNVLHALMEGSELYKGLKTLKITPHNWDDRYRRTFKEKEFELFKQVLVAMDAVEEKVTLHDISVREESAKTILDFIISKKMFIPKFEIFDGKAHLCQPSLPVSSGNGLHWQPHLNDHPSNNHSQITTVSQPHSDNHHQKAPKANQNHITTPNITTTRPPHPDYQHQAVTPR</sequence>